<gene>
    <name evidence="1" type="ORF">CR513_28726</name>
</gene>
<reference evidence="1" key="1">
    <citation type="submission" date="2018-05" db="EMBL/GenBank/DDBJ databases">
        <title>Draft genome of Mucuna pruriens seed.</title>
        <authorList>
            <person name="Nnadi N.E."/>
            <person name="Vos R."/>
            <person name="Hasami M.H."/>
            <person name="Devisetty U.K."/>
            <person name="Aguiy J.C."/>
        </authorList>
    </citation>
    <scope>NUCLEOTIDE SEQUENCE [LARGE SCALE GENOMIC DNA]</scope>
    <source>
        <strain evidence="1">JCA_2017</strain>
    </source>
</reference>
<dbReference type="EMBL" id="QJKJ01005641">
    <property type="protein sequence ID" value="RDX89538.1"/>
    <property type="molecule type" value="Genomic_DNA"/>
</dbReference>
<evidence type="ECO:0000313" key="1">
    <source>
        <dbReference type="EMBL" id="RDX89538.1"/>
    </source>
</evidence>
<dbReference type="Proteomes" id="UP000257109">
    <property type="component" value="Unassembled WGS sequence"/>
</dbReference>
<comment type="caution">
    <text evidence="1">The sequence shown here is derived from an EMBL/GenBank/DDBJ whole genome shotgun (WGS) entry which is preliminary data.</text>
</comment>
<feature type="non-terminal residue" evidence="1">
    <location>
        <position position="1"/>
    </location>
</feature>
<evidence type="ECO:0000313" key="2">
    <source>
        <dbReference type="Proteomes" id="UP000257109"/>
    </source>
</evidence>
<proteinExistence type="predicted"/>
<sequence length="185" mass="21005">MAPVSCTKAVNIFLETKLLYCNVGLVMDGPEITISTSSISAFISFLSSQTQLHCHGGPSLSGLVFSNHNLRRLKSYKTTYAHGIVDSPPEPMHMALCRSNQTIKDARWVKAMDQRVYHHTSSKEDLSFRNLKGYYPSLSKGDHYLHYIQSSSFRDQRVYYSSMTKEDFSTSSIVIISFTYNMYDT</sequence>
<protein>
    <submittedName>
        <fullName evidence="1">Uncharacterized protein</fullName>
    </submittedName>
</protein>
<organism evidence="1 2">
    <name type="scientific">Mucuna pruriens</name>
    <name type="common">Velvet bean</name>
    <name type="synonym">Dolichos pruriens</name>
    <dbReference type="NCBI Taxonomy" id="157652"/>
    <lineage>
        <taxon>Eukaryota</taxon>
        <taxon>Viridiplantae</taxon>
        <taxon>Streptophyta</taxon>
        <taxon>Embryophyta</taxon>
        <taxon>Tracheophyta</taxon>
        <taxon>Spermatophyta</taxon>
        <taxon>Magnoliopsida</taxon>
        <taxon>eudicotyledons</taxon>
        <taxon>Gunneridae</taxon>
        <taxon>Pentapetalae</taxon>
        <taxon>rosids</taxon>
        <taxon>fabids</taxon>
        <taxon>Fabales</taxon>
        <taxon>Fabaceae</taxon>
        <taxon>Papilionoideae</taxon>
        <taxon>50 kb inversion clade</taxon>
        <taxon>NPAAA clade</taxon>
        <taxon>indigoferoid/millettioid clade</taxon>
        <taxon>Phaseoleae</taxon>
        <taxon>Mucuna</taxon>
    </lineage>
</organism>
<dbReference type="AlphaFoldDB" id="A0A371GG69"/>
<accession>A0A371GG69</accession>
<name>A0A371GG69_MUCPR</name>
<keyword evidence="2" id="KW-1185">Reference proteome</keyword>